<accession>A0ABQ3N4Q3</accession>
<feature type="transmembrane region" description="Helical" evidence="1">
    <location>
        <begin position="36"/>
        <end position="54"/>
    </location>
</feature>
<evidence type="ECO:0000313" key="3">
    <source>
        <dbReference type="Proteomes" id="UP000605568"/>
    </source>
</evidence>
<gene>
    <name evidence="2" type="ORF">GCM10017774_90590</name>
</gene>
<keyword evidence="1" id="KW-1133">Transmembrane helix</keyword>
<reference evidence="3" key="1">
    <citation type="journal article" date="2019" name="Int. J. Syst. Evol. Microbiol.">
        <title>The Global Catalogue of Microorganisms (GCM) 10K type strain sequencing project: providing services to taxonomists for standard genome sequencing and annotation.</title>
        <authorList>
            <consortium name="The Broad Institute Genomics Platform"/>
            <consortium name="The Broad Institute Genome Sequencing Center for Infectious Disease"/>
            <person name="Wu L."/>
            <person name="Ma J."/>
        </authorList>
    </citation>
    <scope>NUCLEOTIDE SEQUENCE [LARGE SCALE GENOMIC DNA]</scope>
    <source>
        <strain evidence="3">CGMCC 4.7367</strain>
    </source>
</reference>
<dbReference type="EMBL" id="BNAR01000028">
    <property type="protein sequence ID" value="GHH62536.1"/>
    <property type="molecule type" value="Genomic_DNA"/>
</dbReference>
<evidence type="ECO:0000313" key="2">
    <source>
        <dbReference type="EMBL" id="GHH62536.1"/>
    </source>
</evidence>
<sequence length="109" mass="11322">MLLPETTRQEISAAHAAFAAAVATGTWIWPYLALGVVWWPAFPAAIGAGVVGWARARSAIGDLTTLSEAALDLHGRLLAVALGFADEASAGPLTTAEGERITAILRKGR</sequence>
<organism evidence="2 3">
    <name type="scientific">Lentzea cavernae</name>
    <dbReference type="NCBI Taxonomy" id="2020703"/>
    <lineage>
        <taxon>Bacteria</taxon>
        <taxon>Bacillati</taxon>
        <taxon>Actinomycetota</taxon>
        <taxon>Actinomycetes</taxon>
        <taxon>Pseudonocardiales</taxon>
        <taxon>Pseudonocardiaceae</taxon>
        <taxon>Lentzea</taxon>
    </lineage>
</organism>
<comment type="caution">
    <text evidence="2">The sequence shown here is derived from an EMBL/GenBank/DDBJ whole genome shotgun (WGS) entry which is preliminary data.</text>
</comment>
<feature type="transmembrane region" description="Helical" evidence="1">
    <location>
        <begin position="12"/>
        <end position="30"/>
    </location>
</feature>
<dbReference type="Proteomes" id="UP000605568">
    <property type="component" value="Unassembled WGS sequence"/>
</dbReference>
<keyword evidence="1" id="KW-0812">Transmembrane</keyword>
<proteinExistence type="predicted"/>
<keyword evidence="1" id="KW-0472">Membrane</keyword>
<evidence type="ECO:0000256" key="1">
    <source>
        <dbReference type="SAM" id="Phobius"/>
    </source>
</evidence>
<name>A0ABQ3N4Q3_9PSEU</name>
<dbReference type="RefSeq" id="WP_191305603.1">
    <property type="nucleotide sequence ID" value="NZ_BNAR01000028.1"/>
</dbReference>
<protein>
    <submittedName>
        <fullName evidence="2">Uncharacterized protein</fullName>
    </submittedName>
</protein>
<keyword evidence="3" id="KW-1185">Reference proteome</keyword>